<dbReference type="OrthoDB" id="2163268at2759"/>
<accession>A0A6H5HQ84</accession>
<evidence type="ECO:0000313" key="3">
    <source>
        <dbReference type="EMBL" id="CAB0019954.1"/>
    </source>
</evidence>
<organism evidence="3 4">
    <name type="scientific">Nesidiocoris tenuis</name>
    <dbReference type="NCBI Taxonomy" id="355587"/>
    <lineage>
        <taxon>Eukaryota</taxon>
        <taxon>Metazoa</taxon>
        <taxon>Ecdysozoa</taxon>
        <taxon>Arthropoda</taxon>
        <taxon>Hexapoda</taxon>
        <taxon>Insecta</taxon>
        <taxon>Pterygota</taxon>
        <taxon>Neoptera</taxon>
        <taxon>Paraneoptera</taxon>
        <taxon>Hemiptera</taxon>
        <taxon>Heteroptera</taxon>
        <taxon>Panheteroptera</taxon>
        <taxon>Cimicomorpha</taxon>
        <taxon>Miridae</taxon>
        <taxon>Dicyphina</taxon>
        <taxon>Nesidiocoris</taxon>
    </lineage>
</organism>
<dbReference type="Proteomes" id="UP000479000">
    <property type="component" value="Unassembled WGS sequence"/>
</dbReference>
<proteinExistence type="predicted"/>
<gene>
    <name evidence="3" type="ORF">NTEN_LOCUS23581</name>
</gene>
<evidence type="ECO:0000256" key="2">
    <source>
        <dbReference type="ARBA" id="ARBA00022490"/>
    </source>
</evidence>
<name>A0A6H5HQ84_9HEMI</name>
<dbReference type="Pfam" id="PF03250">
    <property type="entry name" value="Tropomodulin"/>
    <property type="match status" value="1"/>
</dbReference>
<dbReference type="AlphaFoldDB" id="A0A6H5HQ84"/>
<dbReference type="GO" id="GO:0005523">
    <property type="term" value="F:tropomyosin binding"/>
    <property type="evidence" value="ECO:0007669"/>
    <property type="project" value="InterPro"/>
</dbReference>
<protein>
    <submittedName>
        <fullName evidence="3">Uncharacterized protein</fullName>
    </submittedName>
</protein>
<keyword evidence="2" id="KW-0963">Cytoplasm</keyword>
<evidence type="ECO:0000313" key="4">
    <source>
        <dbReference type="Proteomes" id="UP000479000"/>
    </source>
</evidence>
<sequence length="90" mass="10174">MLSPQNSYRSEILETYEASDEIHHTSSTTKTSTMTTAAKLYGKGLDEYEEMDVDQLLSQLTAEEINMLVKDVDPDVSVKRLCFSKNKPPE</sequence>
<dbReference type="GO" id="GO:0005737">
    <property type="term" value="C:cytoplasm"/>
    <property type="evidence" value="ECO:0007669"/>
    <property type="project" value="UniProtKB-SubCell"/>
</dbReference>
<dbReference type="InterPro" id="IPR004934">
    <property type="entry name" value="TMOD"/>
</dbReference>
<comment type="subcellular location">
    <subcellularLocation>
        <location evidence="1">Cytoplasm</location>
    </subcellularLocation>
</comment>
<reference evidence="3 4" key="1">
    <citation type="submission" date="2020-02" db="EMBL/GenBank/DDBJ databases">
        <authorList>
            <person name="Ferguson B K."/>
        </authorList>
    </citation>
    <scope>NUCLEOTIDE SEQUENCE [LARGE SCALE GENOMIC DNA]</scope>
</reference>
<keyword evidence="4" id="KW-1185">Reference proteome</keyword>
<dbReference type="GO" id="GO:0051694">
    <property type="term" value="P:pointed-end actin filament capping"/>
    <property type="evidence" value="ECO:0007669"/>
    <property type="project" value="InterPro"/>
</dbReference>
<evidence type="ECO:0000256" key="1">
    <source>
        <dbReference type="ARBA" id="ARBA00004496"/>
    </source>
</evidence>
<dbReference type="EMBL" id="CADCXU010034718">
    <property type="protein sequence ID" value="CAB0019954.1"/>
    <property type="molecule type" value="Genomic_DNA"/>
</dbReference>